<dbReference type="EMBL" id="VSRR010011594">
    <property type="protein sequence ID" value="MPC53400.1"/>
    <property type="molecule type" value="Genomic_DNA"/>
</dbReference>
<accession>A0A5B7G026</accession>
<organism evidence="2 3">
    <name type="scientific">Portunus trituberculatus</name>
    <name type="common">Swimming crab</name>
    <name type="synonym">Neptunus trituberculatus</name>
    <dbReference type="NCBI Taxonomy" id="210409"/>
    <lineage>
        <taxon>Eukaryota</taxon>
        <taxon>Metazoa</taxon>
        <taxon>Ecdysozoa</taxon>
        <taxon>Arthropoda</taxon>
        <taxon>Crustacea</taxon>
        <taxon>Multicrustacea</taxon>
        <taxon>Malacostraca</taxon>
        <taxon>Eumalacostraca</taxon>
        <taxon>Eucarida</taxon>
        <taxon>Decapoda</taxon>
        <taxon>Pleocyemata</taxon>
        <taxon>Brachyura</taxon>
        <taxon>Eubrachyura</taxon>
        <taxon>Portunoidea</taxon>
        <taxon>Portunidae</taxon>
        <taxon>Portuninae</taxon>
        <taxon>Portunus</taxon>
    </lineage>
</organism>
<comment type="caution">
    <text evidence="2">The sequence shown here is derived from an EMBL/GenBank/DDBJ whole genome shotgun (WGS) entry which is preliminary data.</text>
</comment>
<evidence type="ECO:0000313" key="2">
    <source>
        <dbReference type="EMBL" id="MPC53400.1"/>
    </source>
</evidence>
<reference evidence="2 3" key="1">
    <citation type="submission" date="2019-05" db="EMBL/GenBank/DDBJ databases">
        <title>Another draft genome of Portunus trituberculatus and its Hox gene families provides insights of decapod evolution.</title>
        <authorList>
            <person name="Jeong J.-H."/>
            <person name="Song I."/>
            <person name="Kim S."/>
            <person name="Choi T."/>
            <person name="Kim D."/>
            <person name="Ryu S."/>
            <person name="Kim W."/>
        </authorList>
    </citation>
    <scope>NUCLEOTIDE SEQUENCE [LARGE SCALE GENOMIC DNA]</scope>
    <source>
        <tissue evidence="2">Muscle</tissue>
    </source>
</reference>
<sequence>MYEAVDVSQAKQAGLRLAPRRSGSASCELGEGDVITRNEETKEREFHCQKQKGFKVELQGVRFLPGRRSLLMGPS</sequence>
<protein>
    <submittedName>
        <fullName evidence="2">Uncharacterized protein</fullName>
    </submittedName>
</protein>
<gene>
    <name evidence="2" type="ORF">E2C01_047289</name>
</gene>
<feature type="region of interest" description="Disordered" evidence="1">
    <location>
        <begin position="1"/>
        <end position="28"/>
    </location>
</feature>
<evidence type="ECO:0000256" key="1">
    <source>
        <dbReference type="SAM" id="MobiDB-lite"/>
    </source>
</evidence>
<dbReference type="AlphaFoldDB" id="A0A5B7G026"/>
<evidence type="ECO:0000313" key="3">
    <source>
        <dbReference type="Proteomes" id="UP000324222"/>
    </source>
</evidence>
<dbReference type="Proteomes" id="UP000324222">
    <property type="component" value="Unassembled WGS sequence"/>
</dbReference>
<keyword evidence="3" id="KW-1185">Reference proteome</keyword>
<proteinExistence type="predicted"/>
<name>A0A5B7G026_PORTR</name>